<dbReference type="Gene3D" id="3.30.160.250">
    <property type="match status" value="1"/>
</dbReference>
<dbReference type="AlphaFoldDB" id="A0A3E4QNS7"/>
<dbReference type="Pfam" id="PF12728">
    <property type="entry name" value="HTH_17"/>
    <property type="match status" value="1"/>
</dbReference>
<dbReference type="Proteomes" id="UP000260943">
    <property type="component" value="Unassembled WGS sequence"/>
</dbReference>
<dbReference type="InterPro" id="IPR035069">
    <property type="entry name" value="TTHA1013/TTHA0281-like"/>
</dbReference>
<dbReference type="SUPFAM" id="SSF143100">
    <property type="entry name" value="TTHA1013/TTHA0281-like"/>
    <property type="match status" value="1"/>
</dbReference>
<gene>
    <name evidence="3" type="ORF">DXC81_10510</name>
</gene>
<proteinExistence type="predicted"/>
<evidence type="ECO:0000313" key="3">
    <source>
        <dbReference type="EMBL" id="RGL07311.1"/>
    </source>
</evidence>
<dbReference type="NCBIfam" id="TIGR01764">
    <property type="entry name" value="excise"/>
    <property type="match status" value="1"/>
</dbReference>
<name>A0A3E4QNS7_9ACTN</name>
<dbReference type="InterPro" id="IPR010093">
    <property type="entry name" value="SinI_DNA-bd"/>
</dbReference>
<evidence type="ECO:0000313" key="4">
    <source>
        <dbReference type="Proteomes" id="UP000260943"/>
    </source>
</evidence>
<accession>A0A3E4QNS7</accession>
<feature type="domain" description="Helix-turn-helix" evidence="2">
    <location>
        <begin position="99"/>
        <end position="142"/>
    </location>
</feature>
<dbReference type="GO" id="GO:0003677">
    <property type="term" value="F:DNA binding"/>
    <property type="evidence" value="ECO:0007669"/>
    <property type="project" value="UniProtKB-KW"/>
</dbReference>
<evidence type="ECO:0000259" key="2">
    <source>
        <dbReference type="Pfam" id="PF12728"/>
    </source>
</evidence>
<reference evidence="3 4" key="1">
    <citation type="submission" date="2018-08" db="EMBL/GenBank/DDBJ databases">
        <title>A genome reference for cultivated species of the human gut microbiota.</title>
        <authorList>
            <person name="Zou Y."/>
            <person name="Xue W."/>
            <person name="Luo G."/>
        </authorList>
    </citation>
    <scope>NUCLEOTIDE SEQUENCE [LARGE SCALE GENOMIC DNA]</scope>
    <source>
        <strain evidence="3 4">TF08-14</strain>
    </source>
</reference>
<dbReference type="InterPro" id="IPR041657">
    <property type="entry name" value="HTH_17"/>
</dbReference>
<organism evidence="3 4">
    <name type="scientific">Collinsella tanakaei</name>
    <dbReference type="NCBI Taxonomy" id="626935"/>
    <lineage>
        <taxon>Bacteria</taxon>
        <taxon>Bacillati</taxon>
        <taxon>Actinomycetota</taxon>
        <taxon>Coriobacteriia</taxon>
        <taxon>Coriobacteriales</taxon>
        <taxon>Coriobacteriaceae</taxon>
        <taxon>Collinsella</taxon>
    </lineage>
</organism>
<comment type="caution">
    <text evidence="3">The sequence shown here is derived from an EMBL/GenBank/DDBJ whole genome shotgun (WGS) entry which is preliminary data.</text>
</comment>
<evidence type="ECO:0000256" key="1">
    <source>
        <dbReference type="SAM" id="MobiDB-lite"/>
    </source>
</evidence>
<dbReference type="RefSeq" id="WP_117680346.1">
    <property type="nucleotide sequence ID" value="NZ_QSRJ01000017.1"/>
</dbReference>
<keyword evidence="3" id="KW-0238">DNA-binding</keyword>
<dbReference type="EMBL" id="QSRJ01000017">
    <property type="protein sequence ID" value="RGL07311.1"/>
    <property type="molecule type" value="Genomic_DNA"/>
</dbReference>
<protein>
    <submittedName>
        <fullName evidence="3">DNA-binding protein</fullName>
    </submittedName>
</protein>
<sequence>MQKRAAVDRYLYEAILTPYDDMYEVYFPELNLYTQGTSLADAAYMAQDLLTMDIAERLEAGEDVPHIGSFGAAGAISAGSIAMGIMALVEAGCERTETMTVAEAADILNVSRARIYALVKEGAIRSEKAGCSRLLNAQDVMDRFNSPRNPGRPPKHSDGAKSVLSSTTMGGGNARDRSEKRAGALNQPLCARQTPDMGSLDGHI</sequence>
<feature type="region of interest" description="Disordered" evidence="1">
    <location>
        <begin position="142"/>
        <end position="204"/>
    </location>
</feature>